<dbReference type="InterPro" id="IPR019734">
    <property type="entry name" value="TPR_rpt"/>
</dbReference>
<name>A0A7W6JXR9_9HYPH</name>
<gene>
    <name evidence="3" type="ORF">GGQ66_000036</name>
</gene>
<keyword evidence="3" id="KW-0489">Methyltransferase</keyword>
<keyword evidence="1" id="KW-0802">TPR repeat</keyword>
<dbReference type="Gene3D" id="3.40.50.150">
    <property type="entry name" value="Vaccinia Virus protein VP39"/>
    <property type="match status" value="1"/>
</dbReference>
<protein>
    <submittedName>
        <fullName evidence="3">Putative TPR repeat methyltransferase</fullName>
    </submittedName>
</protein>
<dbReference type="GO" id="GO:0032259">
    <property type="term" value="P:methylation"/>
    <property type="evidence" value="ECO:0007669"/>
    <property type="project" value="UniProtKB-KW"/>
</dbReference>
<evidence type="ECO:0000313" key="4">
    <source>
        <dbReference type="Proteomes" id="UP000584824"/>
    </source>
</evidence>
<dbReference type="Proteomes" id="UP000584824">
    <property type="component" value="Unassembled WGS sequence"/>
</dbReference>
<proteinExistence type="predicted"/>
<organism evidence="3 4">
    <name type="scientific">Allorhizobium borbori</name>
    <dbReference type="NCBI Taxonomy" id="485907"/>
    <lineage>
        <taxon>Bacteria</taxon>
        <taxon>Pseudomonadati</taxon>
        <taxon>Pseudomonadota</taxon>
        <taxon>Alphaproteobacteria</taxon>
        <taxon>Hyphomicrobiales</taxon>
        <taxon>Rhizobiaceae</taxon>
        <taxon>Rhizobium/Agrobacterium group</taxon>
        <taxon>Allorhizobium</taxon>
    </lineage>
</organism>
<dbReference type="SUPFAM" id="SSF48452">
    <property type="entry name" value="TPR-like"/>
    <property type="match status" value="1"/>
</dbReference>
<evidence type="ECO:0000256" key="1">
    <source>
        <dbReference type="PROSITE-ProRule" id="PRU00339"/>
    </source>
</evidence>
<feature type="domain" description="Methyltransferase type 12" evidence="2">
    <location>
        <begin position="150"/>
        <end position="248"/>
    </location>
</feature>
<dbReference type="Pfam" id="PF13428">
    <property type="entry name" value="TPR_14"/>
    <property type="match status" value="1"/>
</dbReference>
<dbReference type="CDD" id="cd02440">
    <property type="entry name" value="AdoMet_MTases"/>
    <property type="match status" value="1"/>
</dbReference>
<sequence length="312" mass="33678">MVSASLSSGDVLADRRAAYAKMLSEEGQFAEAAELMEQALELAPDWRAGWFQLGEYREKAGQTDGAIGAYARVAEDGGEDIFGARLKLALLGAAEVPASPESTYAESLFDDYADRFEKALTEKLGYDLPALLANRVATHGGGAPHFAVAVDIGCGTGLAGPEIRPFADRLEGFDISLNMLAKAREKGVYDYLDRADLSLKTDESGLFAPGLPHHRADLVLAADVMMYLGDLEAVFALTAALAKPAGLFAFSVEAAEEGYILQPSLRYAHSKTHVEALFARHGFDERFCERVTLRMDGGKPVFGFVFIAERRA</sequence>
<feature type="repeat" description="TPR" evidence="1">
    <location>
        <begin position="13"/>
        <end position="46"/>
    </location>
</feature>
<keyword evidence="4" id="KW-1185">Reference proteome</keyword>
<dbReference type="InterPro" id="IPR029063">
    <property type="entry name" value="SAM-dependent_MTases_sf"/>
</dbReference>
<evidence type="ECO:0000259" key="2">
    <source>
        <dbReference type="Pfam" id="PF08242"/>
    </source>
</evidence>
<dbReference type="InterPro" id="IPR013217">
    <property type="entry name" value="Methyltransf_12"/>
</dbReference>
<comment type="caution">
    <text evidence="3">The sequence shown here is derived from an EMBL/GenBank/DDBJ whole genome shotgun (WGS) entry which is preliminary data.</text>
</comment>
<dbReference type="RefSeq" id="WP_183788201.1">
    <property type="nucleotide sequence ID" value="NZ_JACIDU010000001.1"/>
</dbReference>
<dbReference type="InterPro" id="IPR011990">
    <property type="entry name" value="TPR-like_helical_dom_sf"/>
</dbReference>
<accession>A0A7W6JXR9</accession>
<dbReference type="AlphaFoldDB" id="A0A7W6JXR9"/>
<dbReference type="EMBL" id="JACIDU010000001">
    <property type="protein sequence ID" value="MBB4101520.1"/>
    <property type="molecule type" value="Genomic_DNA"/>
</dbReference>
<dbReference type="Gene3D" id="1.25.40.10">
    <property type="entry name" value="Tetratricopeptide repeat domain"/>
    <property type="match status" value="1"/>
</dbReference>
<dbReference type="SUPFAM" id="SSF53335">
    <property type="entry name" value="S-adenosyl-L-methionine-dependent methyltransferases"/>
    <property type="match status" value="1"/>
</dbReference>
<reference evidence="3 4" key="1">
    <citation type="submission" date="2020-08" db="EMBL/GenBank/DDBJ databases">
        <title>Genomic Encyclopedia of Type Strains, Phase IV (KMG-IV): sequencing the most valuable type-strain genomes for metagenomic binning, comparative biology and taxonomic classification.</title>
        <authorList>
            <person name="Goeker M."/>
        </authorList>
    </citation>
    <scope>NUCLEOTIDE SEQUENCE [LARGE SCALE GENOMIC DNA]</scope>
    <source>
        <strain evidence="3 4">DSM 26385</strain>
    </source>
</reference>
<evidence type="ECO:0000313" key="3">
    <source>
        <dbReference type="EMBL" id="MBB4101520.1"/>
    </source>
</evidence>
<dbReference type="PROSITE" id="PS50005">
    <property type="entry name" value="TPR"/>
    <property type="match status" value="1"/>
</dbReference>
<dbReference type="GO" id="GO:0008168">
    <property type="term" value="F:methyltransferase activity"/>
    <property type="evidence" value="ECO:0007669"/>
    <property type="project" value="UniProtKB-KW"/>
</dbReference>
<keyword evidence="3" id="KW-0808">Transferase</keyword>
<dbReference type="Pfam" id="PF08242">
    <property type="entry name" value="Methyltransf_12"/>
    <property type="match status" value="1"/>
</dbReference>